<keyword evidence="2" id="KW-1185">Reference proteome</keyword>
<proteinExistence type="predicted"/>
<name>A0ACB8BD63_9AGAM</name>
<dbReference type="EMBL" id="MU266459">
    <property type="protein sequence ID" value="KAH7923209.1"/>
    <property type="molecule type" value="Genomic_DNA"/>
</dbReference>
<dbReference type="Proteomes" id="UP000790709">
    <property type="component" value="Unassembled WGS sequence"/>
</dbReference>
<evidence type="ECO:0000313" key="1">
    <source>
        <dbReference type="EMBL" id="KAH7923209.1"/>
    </source>
</evidence>
<gene>
    <name evidence="1" type="ORF">BV22DRAFT_1130817</name>
</gene>
<reference evidence="1" key="1">
    <citation type="journal article" date="2021" name="New Phytol.">
        <title>Evolutionary innovations through gain and loss of genes in the ectomycorrhizal Boletales.</title>
        <authorList>
            <person name="Wu G."/>
            <person name="Miyauchi S."/>
            <person name="Morin E."/>
            <person name="Kuo A."/>
            <person name="Drula E."/>
            <person name="Varga T."/>
            <person name="Kohler A."/>
            <person name="Feng B."/>
            <person name="Cao Y."/>
            <person name="Lipzen A."/>
            <person name="Daum C."/>
            <person name="Hundley H."/>
            <person name="Pangilinan J."/>
            <person name="Johnson J."/>
            <person name="Barry K."/>
            <person name="LaButti K."/>
            <person name="Ng V."/>
            <person name="Ahrendt S."/>
            <person name="Min B."/>
            <person name="Choi I.G."/>
            <person name="Park H."/>
            <person name="Plett J.M."/>
            <person name="Magnuson J."/>
            <person name="Spatafora J.W."/>
            <person name="Nagy L.G."/>
            <person name="Henrissat B."/>
            <person name="Grigoriev I.V."/>
            <person name="Yang Z.L."/>
            <person name="Xu J."/>
            <person name="Martin F.M."/>
        </authorList>
    </citation>
    <scope>NUCLEOTIDE SEQUENCE</scope>
    <source>
        <strain evidence="1">KUC20120723A-06</strain>
    </source>
</reference>
<evidence type="ECO:0000313" key="2">
    <source>
        <dbReference type="Proteomes" id="UP000790709"/>
    </source>
</evidence>
<organism evidence="1 2">
    <name type="scientific">Leucogyrophana mollusca</name>
    <dbReference type="NCBI Taxonomy" id="85980"/>
    <lineage>
        <taxon>Eukaryota</taxon>
        <taxon>Fungi</taxon>
        <taxon>Dikarya</taxon>
        <taxon>Basidiomycota</taxon>
        <taxon>Agaricomycotina</taxon>
        <taxon>Agaricomycetes</taxon>
        <taxon>Agaricomycetidae</taxon>
        <taxon>Boletales</taxon>
        <taxon>Boletales incertae sedis</taxon>
        <taxon>Leucogyrophana</taxon>
    </lineage>
</organism>
<comment type="caution">
    <text evidence="1">The sequence shown here is derived from an EMBL/GenBank/DDBJ whole genome shotgun (WGS) entry which is preliminary data.</text>
</comment>
<sequence>MRPTAAASEDPEAPHVPQVAVRVSSRDARSSHTSAENPGLRRITSLSLRSVCSALLEPEHKIGPPPTVWRSIRAIVLASRMNLFLVFIPISWTVYLSYSSESTHSNLFTFLAMIPLANLRAFATGDLSMRVGQTLAELINATAGNAVELVVAIIAMTKGQQSIVQSSLVGSVLSNLLLVLGTCFFAGGLRFSEQALGPNMFQLNSSLLTVGAASVLLPRVFHFTAATFNASTQSAIDSVVLNTSHAVAIILIFTTNQLFLRSALYDDKQLGLPVSKKYERPPLHIRRRRNALLPESTDGILVTPPINAHPESAEDAREDMESGSTGEEDEECTPQMCVSVCLGLLAVVTVFVTVTAEFLINSIDGLTAQGRINKEFAVVVLVPIVCNAPEHVNAVRVSVMDKLTLSGAIGSSIQIVLFIIPSLVTFGWITSRPLTLLFDPVETIALFAAVLMAIYCVPRTRSNWMEGMVLICLYLIFATSFWFYPGSL</sequence>
<accession>A0ACB8BD63</accession>
<protein>
    <submittedName>
        <fullName evidence="1">Uncharacterized protein</fullName>
    </submittedName>
</protein>